<gene>
    <name evidence="2" type="ORF">ASPBRDRAFT_673284</name>
</gene>
<proteinExistence type="predicted"/>
<dbReference type="RefSeq" id="XP_067480130.1">
    <property type="nucleotide sequence ID" value="XM_067628871.1"/>
</dbReference>
<reference evidence="3" key="1">
    <citation type="journal article" date="2017" name="Genome Biol.">
        <title>Comparative genomics reveals high biological diversity and specific adaptations in the industrially and medically important fungal genus Aspergillus.</title>
        <authorList>
            <person name="de Vries R.P."/>
            <person name="Riley R."/>
            <person name="Wiebenga A."/>
            <person name="Aguilar-Osorio G."/>
            <person name="Amillis S."/>
            <person name="Uchima C.A."/>
            <person name="Anderluh G."/>
            <person name="Asadollahi M."/>
            <person name="Askin M."/>
            <person name="Barry K."/>
            <person name="Battaglia E."/>
            <person name="Bayram O."/>
            <person name="Benocci T."/>
            <person name="Braus-Stromeyer S.A."/>
            <person name="Caldana C."/>
            <person name="Canovas D."/>
            <person name="Cerqueira G.C."/>
            <person name="Chen F."/>
            <person name="Chen W."/>
            <person name="Choi C."/>
            <person name="Clum A."/>
            <person name="Dos Santos R.A."/>
            <person name="Damasio A.R."/>
            <person name="Diallinas G."/>
            <person name="Emri T."/>
            <person name="Fekete E."/>
            <person name="Flipphi M."/>
            <person name="Freyberg S."/>
            <person name="Gallo A."/>
            <person name="Gournas C."/>
            <person name="Habgood R."/>
            <person name="Hainaut M."/>
            <person name="Harispe M.L."/>
            <person name="Henrissat B."/>
            <person name="Hilden K.S."/>
            <person name="Hope R."/>
            <person name="Hossain A."/>
            <person name="Karabika E."/>
            <person name="Karaffa L."/>
            <person name="Karanyi Z."/>
            <person name="Krasevec N."/>
            <person name="Kuo A."/>
            <person name="Kusch H."/>
            <person name="LaButti K."/>
            <person name="Lagendijk E.L."/>
            <person name="Lapidus A."/>
            <person name="Levasseur A."/>
            <person name="Lindquist E."/>
            <person name="Lipzen A."/>
            <person name="Logrieco A.F."/>
            <person name="MacCabe A."/>
            <person name="Maekelae M.R."/>
            <person name="Malavazi I."/>
            <person name="Melin P."/>
            <person name="Meyer V."/>
            <person name="Mielnichuk N."/>
            <person name="Miskei M."/>
            <person name="Molnar A.P."/>
            <person name="Mule G."/>
            <person name="Ngan C.Y."/>
            <person name="Orejas M."/>
            <person name="Orosz E."/>
            <person name="Ouedraogo J.P."/>
            <person name="Overkamp K.M."/>
            <person name="Park H.-S."/>
            <person name="Perrone G."/>
            <person name="Piumi F."/>
            <person name="Punt P.J."/>
            <person name="Ram A.F."/>
            <person name="Ramon A."/>
            <person name="Rauscher S."/>
            <person name="Record E."/>
            <person name="Riano-Pachon D.M."/>
            <person name="Robert V."/>
            <person name="Roehrig J."/>
            <person name="Ruller R."/>
            <person name="Salamov A."/>
            <person name="Salih N.S."/>
            <person name="Samson R.A."/>
            <person name="Sandor E."/>
            <person name="Sanguinetti M."/>
            <person name="Schuetze T."/>
            <person name="Sepcic K."/>
            <person name="Shelest E."/>
            <person name="Sherlock G."/>
            <person name="Sophianopoulou V."/>
            <person name="Squina F.M."/>
            <person name="Sun H."/>
            <person name="Susca A."/>
            <person name="Todd R.B."/>
            <person name="Tsang A."/>
            <person name="Unkles S.E."/>
            <person name="van de Wiele N."/>
            <person name="van Rossen-Uffink D."/>
            <person name="Oliveira J.V."/>
            <person name="Vesth T.C."/>
            <person name="Visser J."/>
            <person name="Yu J.-H."/>
            <person name="Zhou M."/>
            <person name="Andersen M.R."/>
            <person name="Archer D.B."/>
            <person name="Baker S.E."/>
            <person name="Benoit I."/>
            <person name="Brakhage A.A."/>
            <person name="Braus G.H."/>
            <person name="Fischer R."/>
            <person name="Frisvad J.C."/>
            <person name="Goldman G.H."/>
            <person name="Houbraken J."/>
            <person name="Oakley B."/>
            <person name="Pocsi I."/>
            <person name="Scazzocchio C."/>
            <person name="Seiboth B."/>
            <person name="vanKuyk P.A."/>
            <person name="Wortman J."/>
            <person name="Dyer P.S."/>
            <person name="Grigoriev I.V."/>
        </authorList>
    </citation>
    <scope>NUCLEOTIDE SEQUENCE [LARGE SCALE GENOMIC DNA]</scope>
    <source>
        <strain evidence="3">CBS 101740 / IMI 381727 / IBT 21946</strain>
    </source>
</reference>
<dbReference type="GeneID" id="93581359"/>
<evidence type="ECO:0000313" key="2">
    <source>
        <dbReference type="EMBL" id="OJJ72882.1"/>
    </source>
</evidence>
<dbReference type="Proteomes" id="UP000184499">
    <property type="component" value="Unassembled WGS sequence"/>
</dbReference>
<protein>
    <submittedName>
        <fullName evidence="2">Uncharacterized protein</fullName>
    </submittedName>
</protein>
<evidence type="ECO:0000256" key="1">
    <source>
        <dbReference type="SAM" id="Phobius"/>
    </source>
</evidence>
<dbReference type="AlphaFoldDB" id="A0A1L9UMI7"/>
<keyword evidence="1" id="KW-0812">Transmembrane</keyword>
<feature type="transmembrane region" description="Helical" evidence="1">
    <location>
        <begin position="6"/>
        <end position="23"/>
    </location>
</feature>
<sequence length="75" mass="8613">MSSGFLILTVCMKTSYILTYIYLPSKNANHSIRSSMITGSCQLKKKKSQSATPHLWVIRASRQIAFRPYDMLKDR</sequence>
<dbReference type="VEuPathDB" id="FungiDB:ASPBRDRAFT_673284"/>
<keyword evidence="3" id="KW-1185">Reference proteome</keyword>
<organism evidence="2 3">
    <name type="scientific">Aspergillus brasiliensis (strain CBS 101740 / IMI 381727 / IBT 21946)</name>
    <dbReference type="NCBI Taxonomy" id="767769"/>
    <lineage>
        <taxon>Eukaryota</taxon>
        <taxon>Fungi</taxon>
        <taxon>Dikarya</taxon>
        <taxon>Ascomycota</taxon>
        <taxon>Pezizomycotina</taxon>
        <taxon>Eurotiomycetes</taxon>
        <taxon>Eurotiomycetidae</taxon>
        <taxon>Eurotiales</taxon>
        <taxon>Aspergillaceae</taxon>
        <taxon>Aspergillus</taxon>
        <taxon>Aspergillus subgen. Circumdati</taxon>
    </lineage>
</organism>
<name>A0A1L9UMI7_ASPBC</name>
<evidence type="ECO:0000313" key="3">
    <source>
        <dbReference type="Proteomes" id="UP000184499"/>
    </source>
</evidence>
<dbReference type="EMBL" id="KV878683">
    <property type="protein sequence ID" value="OJJ72882.1"/>
    <property type="molecule type" value="Genomic_DNA"/>
</dbReference>
<accession>A0A1L9UMI7</accession>
<keyword evidence="1" id="KW-0472">Membrane</keyword>
<keyword evidence="1" id="KW-1133">Transmembrane helix</keyword>